<evidence type="ECO:0000313" key="1">
    <source>
        <dbReference type="EMBL" id="RHZ46303.1"/>
    </source>
</evidence>
<organism evidence="1 2">
    <name type="scientific">Diversispora epigaea</name>
    <dbReference type="NCBI Taxonomy" id="1348612"/>
    <lineage>
        <taxon>Eukaryota</taxon>
        <taxon>Fungi</taxon>
        <taxon>Fungi incertae sedis</taxon>
        <taxon>Mucoromycota</taxon>
        <taxon>Glomeromycotina</taxon>
        <taxon>Glomeromycetes</taxon>
        <taxon>Diversisporales</taxon>
        <taxon>Diversisporaceae</taxon>
        <taxon>Diversispora</taxon>
    </lineage>
</organism>
<evidence type="ECO:0000313" key="2">
    <source>
        <dbReference type="Proteomes" id="UP000266861"/>
    </source>
</evidence>
<gene>
    <name evidence="1" type="ORF">Glove_627g41</name>
</gene>
<dbReference type="EMBL" id="PQFF01000519">
    <property type="protein sequence ID" value="RHZ46303.1"/>
    <property type="molecule type" value="Genomic_DNA"/>
</dbReference>
<sequence length="122" mass="14344">MKLKNVHIAAPIISDGEESNEEIDDLELNELDHREIQISNNENEIGIRNETNNEEDEIDMWNETNNEELNSEEQRLTQLIEEWELGNRENKFDFKYFYQQNGIVILIWNSDFNLGGRITSSG</sequence>
<keyword evidence="2" id="KW-1185">Reference proteome</keyword>
<dbReference type="Proteomes" id="UP000266861">
    <property type="component" value="Unassembled WGS sequence"/>
</dbReference>
<accession>A0A397GBG0</accession>
<reference evidence="1 2" key="1">
    <citation type="submission" date="2018-08" db="EMBL/GenBank/DDBJ databases">
        <title>Genome and evolution of the arbuscular mycorrhizal fungus Diversispora epigaea (formerly Glomus versiforme) and its bacterial endosymbionts.</title>
        <authorList>
            <person name="Sun X."/>
            <person name="Fei Z."/>
            <person name="Harrison M."/>
        </authorList>
    </citation>
    <scope>NUCLEOTIDE SEQUENCE [LARGE SCALE GENOMIC DNA]</scope>
    <source>
        <strain evidence="1 2">IT104</strain>
    </source>
</reference>
<name>A0A397GBG0_9GLOM</name>
<dbReference type="AlphaFoldDB" id="A0A397GBG0"/>
<comment type="caution">
    <text evidence="1">The sequence shown here is derived from an EMBL/GenBank/DDBJ whole genome shotgun (WGS) entry which is preliminary data.</text>
</comment>
<proteinExistence type="predicted"/>
<protein>
    <submittedName>
        <fullName evidence="1">Uncharacterized protein</fullName>
    </submittedName>
</protein>